<organism evidence="2 5">
    <name type="scientific">Aliivibrio fischeri</name>
    <name type="common">Vibrio fischeri</name>
    <dbReference type="NCBI Taxonomy" id="668"/>
    <lineage>
        <taxon>Bacteria</taxon>
        <taxon>Pseudomonadati</taxon>
        <taxon>Pseudomonadota</taxon>
        <taxon>Gammaproteobacteria</taxon>
        <taxon>Vibrionales</taxon>
        <taxon>Vibrionaceae</taxon>
        <taxon>Aliivibrio</taxon>
    </lineage>
</organism>
<evidence type="ECO:0000313" key="5">
    <source>
        <dbReference type="Proteomes" id="UP000321787"/>
    </source>
</evidence>
<dbReference type="Proteomes" id="UP000435323">
    <property type="component" value="Unassembled WGS sequence"/>
</dbReference>
<gene>
    <name evidence="2" type="ORF">AFI02nite_16690</name>
    <name evidence="3" type="ORF">GNP77_12600</name>
    <name evidence="4" type="ORF">GNP88_03015</name>
</gene>
<dbReference type="AlphaFoldDB" id="A0A1B9PAE6"/>
<comment type="caution">
    <text evidence="2">The sequence shown here is derived from an EMBL/GenBank/DDBJ whole genome shotgun (WGS) entry which is preliminary data.</text>
</comment>
<reference evidence="2 5" key="1">
    <citation type="submission" date="2019-07" db="EMBL/GenBank/DDBJ databases">
        <title>Whole genome shotgun sequence of Aliivibrio fischeri NBRC 101058.</title>
        <authorList>
            <person name="Hosoyama A."/>
            <person name="Uohara A."/>
            <person name="Ohji S."/>
            <person name="Ichikawa N."/>
        </authorList>
    </citation>
    <scope>NUCLEOTIDE SEQUENCE [LARGE SCALE GENOMIC DNA]</scope>
    <source>
        <strain evidence="2 5">NBRC 101058</strain>
    </source>
</reference>
<dbReference type="InterPro" id="IPR027454">
    <property type="entry name" value="Histone_HNS_N"/>
</dbReference>
<evidence type="ECO:0000313" key="6">
    <source>
        <dbReference type="Proteomes" id="UP000435323"/>
    </source>
</evidence>
<protein>
    <recommendedName>
        <fullName evidence="1">DNA-binding protein H-NS-like N-terminal domain-containing protein</fullName>
    </recommendedName>
</protein>
<evidence type="ECO:0000313" key="3">
    <source>
        <dbReference type="EMBL" id="MUK46222.1"/>
    </source>
</evidence>
<dbReference type="Proteomes" id="UP000321787">
    <property type="component" value="Unassembled WGS sequence"/>
</dbReference>
<evidence type="ECO:0000313" key="4">
    <source>
        <dbReference type="EMBL" id="MUK48155.1"/>
    </source>
</evidence>
<dbReference type="OMA" id="TYEMARV"/>
<dbReference type="Pfam" id="PF22470">
    <property type="entry name" value="Histone_HNS_N"/>
    <property type="match status" value="1"/>
</dbReference>
<dbReference type="EMBL" id="WOBO01000014">
    <property type="protein sequence ID" value="MUK46222.1"/>
    <property type="molecule type" value="Genomic_DNA"/>
</dbReference>
<proteinExistence type="predicted"/>
<name>A0A1B9PAE6_ALIFS</name>
<dbReference type="InterPro" id="IPR054180">
    <property type="entry name" value="H-NS-like_N"/>
</dbReference>
<dbReference type="EMBL" id="BJTZ01000008">
    <property type="protein sequence ID" value="GEK13633.1"/>
    <property type="molecule type" value="Genomic_DNA"/>
</dbReference>
<dbReference type="GO" id="GO:0046983">
    <property type="term" value="F:protein dimerization activity"/>
    <property type="evidence" value="ECO:0007669"/>
    <property type="project" value="InterPro"/>
</dbReference>
<evidence type="ECO:0000313" key="7">
    <source>
        <dbReference type="Proteomes" id="UP000448038"/>
    </source>
</evidence>
<reference evidence="6 7" key="2">
    <citation type="submission" date="2019-11" db="EMBL/GenBank/DDBJ databases">
        <title>Using colonization assays and comparative genomics to discover symbiosis behaviors and factors in Vibrio fischeri.</title>
        <authorList>
            <person name="Bongrand C."/>
            <person name="Moriano-Gutierrez S."/>
            <person name="Arevalo P."/>
            <person name="Mcfall-Ngai M."/>
            <person name="Visick K."/>
            <person name="Polz M.F."/>
            <person name="Ruby E.G."/>
        </authorList>
    </citation>
    <scope>NUCLEOTIDE SEQUENCE [LARGE SCALE GENOMIC DNA]</scope>
    <source>
        <strain evidence="3">Emors.3.2</strain>
        <strain evidence="6">emors.3.2</strain>
        <strain evidence="7">emors.4.1</strain>
        <strain evidence="4">Emors.4.1</strain>
    </source>
</reference>
<accession>A0A1B9PAE6</accession>
<dbReference type="EMBL" id="WOBN01000004">
    <property type="protein sequence ID" value="MUK48155.1"/>
    <property type="molecule type" value="Genomic_DNA"/>
</dbReference>
<dbReference type="SUPFAM" id="SSF81273">
    <property type="entry name" value="H-NS histone-like proteins"/>
    <property type="match status" value="1"/>
</dbReference>
<dbReference type="GeneID" id="54162672"/>
<feature type="domain" description="DNA-binding protein H-NS-like N-terminal" evidence="1">
    <location>
        <begin position="30"/>
        <end position="80"/>
    </location>
</feature>
<dbReference type="Proteomes" id="UP000448038">
    <property type="component" value="Unassembled WGS sequence"/>
</dbReference>
<evidence type="ECO:0000313" key="2">
    <source>
        <dbReference type="EMBL" id="GEK13633.1"/>
    </source>
</evidence>
<evidence type="ECO:0000259" key="1">
    <source>
        <dbReference type="Pfam" id="PF22470"/>
    </source>
</evidence>
<sequence>MSMSVIEMARVLEQMEESPEKLMFGKLLSELGNQSQERVRSAARQVSVPTLRDLIYQFQVVIEERKGETTKKLAEEMAKEGVSLEDFQAYLASKNK</sequence>
<dbReference type="Gene3D" id="1.10.287.1050">
    <property type="entry name" value="H-NS histone-like proteins"/>
    <property type="match status" value="1"/>
</dbReference>
<dbReference type="RefSeq" id="WP_005416841.1">
    <property type="nucleotide sequence ID" value="NZ_BJTZ01000008.1"/>
</dbReference>